<evidence type="ECO:0000259" key="12">
    <source>
        <dbReference type="PROSITE" id="PS50089"/>
    </source>
</evidence>
<evidence type="ECO:0000259" key="13">
    <source>
        <dbReference type="PROSITE" id="PS50908"/>
    </source>
</evidence>
<evidence type="ECO:0000256" key="5">
    <source>
        <dbReference type="ARBA" id="ARBA00022723"/>
    </source>
</evidence>
<evidence type="ECO:0000313" key="16">
    <source>
        <dbReference type="Proteomes" id="UP000000709"/>
    </source>
</evidence>
<dbReference type="Gene3D" id="1.20.120.1750">
    <property type="match status" value="1"/>
</dbReference>
<dbReference type="Pfam" id="PF05773">
    <property type="entry name" value="RWD"/>
    <property type="match status" value="1"/>
</dbReference>
<dbReference type="SMART" id="SM00591">
    <property type="entry name" value="RWD"/>
    <property type="match status" value="1"/>
</dbReference>
<dbReference type="EC" id="2.3.2.31" evidence="3"/>
<keyword evidence="9" id="KW-0862">Zinc</keyword>
<evidence type="ECO:0000256" key="4">
    <source>
        <dbReference type="ARBA" id="ARBA00022679"/>
    </source>
</evidence>
<evidence type="ECO:0000256" key="7">
    <source>
        <dbReference type="ARBA" id="ARBA00022771"/>
    </source>
</evidence>
<dbReference type="InterPro" id="IPR001841">
    <property type="entry name" value="Znf_RING"/>
</dbReference>
<keyword evidence="7 11" id="KW-0863">Zinc-finger</keyword>
<evidence type="ECO:0000256" key="10">
    <source>
        <dbReference type="ARBA" id="ARBA00044508"/>
    </source>
</evidence>
<dbReference type="PANTHER" id="PTHR11685">
    <property type="entry name" value="RBR FAMILY RING FINGER AND IBR DOMAIN-CONTAINING"/>
    <property type="match status" value="1"/>
</dbReference>
<keyword evidence="5" id="KW-0479">Metal-binding</keyword>
<keyword evidence="8" id="KW-0833">Ubl conjugation pathway</keyword>
<comment type="catalytic activity">
    <reaction evidence="1">
        <text>[E2 ubiquitin-conjugating enzyme]-S-ubiquitinyl-L-cysteine + [acceptor protein]-L-lysine = [E2 ubiquitin-conjugating enzyme]-L-cysteine + [acceptor protein]-N(6)-ubiquitinyl-L-lysine.</text>
        <dbReference type="EC" id="2.3.2.31"/>
    </reaction>
</comment>
<accession>G3AQP1</accession>
<dbReference type="InterPro" id="IPR002867">
    <property type="entry name" value="IBR_dom"/>
</dbReference>
<feature type="domain" description="RWD" evidence="13">
    <location>
        <begin position="13"/>
        <end position="129"/>
    </location>
</feature>
<evidence type="ECO:0000256" key="8">
    <source>
        <dbReference type="ARBA" id="ARBA00022786"/>
    </source>
</evidence>
<evidence type="ECO:0000313" key="15">
    <source>
        <dbReference type="EMBL" id="EGW31588.1"/>
    </source>
</evidence>
<dbReference type="SMART" id="SM00647">
    <property type="entry name" value="IBR"/>
    <property type="match status" value="2"/>
</dbReference>
<protein>
    <recommendedName>
        <fullName evidence="3">RBR-type E3 ubiquitin transferase</fullName>
        <ecNumber evidence="3">2.3.2.31</ecNumber>
    </recommendedName>
</protein>
<feature type="domain" description="RING-type" evidence="12">
    <location>
        <begin position="169"/>
        <end position="214"/>
    </location>
</feature>
<dbReference type="InterPro" id="IPR013083">
    <property type="entry name" value="Znf_RING/FYVE/PHD"/>
</dbReference>
<dbReference type="InterPro" id="IPR044066">
    <property type="entry name" value="TRIAD_supradom"/>
</dbReference>
<evidence type="ECO:0000256" key="6">
    <source>
        <dbReference type="ARBA" id="ARBA00022737"/>
    </source>
</evidence>
<proteinExistence type="inferred from homology"/>
<keyword evidence="16" id="KW-1185">Reference proteome</keyword>
<dbReference type="CDD" id="cd20354">
    <property type="entry name" value="Rcat_RBR_RNF14"/>
    <property type="match status" value="1"/>
</dbReference>
<evidence type="ECO:0000256" key="2">
    <source>
        <dbReference type="ARBA" id="ARBA00004906"/>
    </source>
</evidence>
<dbReference type="InParanoid" id="G3AQP1"/>
<dbReference type="PROSITE" id="PS51873">
    <property type="entry name" value="TRIAD"/>
    <property type="match status" value="1"/>
</dbReference>
<dbReference type="InterPro" id="IPR006575">
    <property type="entry name" value="RWD_dom"/>
</dbReference>
<dbReference type="Gene3D" id="3.30.40.10">
    <property type="entry name" value="Zinc/RING finger domain, C3HC4 (zinc finger)"/>
    <property type="match status" value="1"/>
</dbReference>
<dbReference type="Gene3D" id="2.20.25.20">
    <property type="match status" value="1"/>
</dbReference>
<gene>
    <name evidence="15" type="ORF">SPAPADRAFT_141135</name>
</gene>
<dbReference type="SUPFAM" id="SSF57850">
    <property type="entry name" value="RING/U-box"/>
    <property type="match status" value="2"/>
</dbReference>
<evidence type="ECO:0000256" key="1">
    <source>
        <dbReference type="ARBA" id="ARBA00001798"/>
    </source>
</evidence>
<dbReference type="GO" id="GO:0008270">
    <property type="term" value="F:zinc ion binding"/>
    <property type="evidence" value="ECO:0007669"/>
    <property type="project" value="UniProtKB-KW"/>
</dbReference>
<dbReference type="PROSITE" id="PS50089">
    <property type="entry name" value="ZF_RING_2"/>
    <property type="match status" value="1"/>
</dbReference>
<dbReference type="GO" id="GO:0016567">
    <property type="term" value="P:protein ubiquitination"/>
    <property type="evidence" value="ECO:0007669"/>
    <property type="project" value="InterPro"/>
</dbReference>
<dbReference type="FunCoup" id="G3AQP1">
    <property type="interactions" value="169"/>
</dbReference>
<evidence type="ECO:0000259" key="14">
    <source>
        <dbReference type="PROSITE" id="PS51873"/>
    </source>
</evidence>
<dbReference type="PROSITE" id="PS00518">
    <property type="entry name" value="ZF_RING_1"/>
    <property type="match status" value="1"/>
</dbReference>
<dbReference type="PROSITE" id="PS50908">
    <property type="entry name" value="RWD"/>
    <property type="match status" value="1"/>
</dbReference>
<evidence type="ECO:0000256" key="9">
    <source>
        <dbReference type="ARBA" id="ARBA00022833"/>
    </source>
</evidence>
<keyword evidence="4" id="KW-0808">Transferase</keyword>
<dbReference type="InterPro" id="IPR047548">
    <property type="entry name" value="Rcat_RBR_RNF14"/>
</dbReference>
<dbReference type="Pfam" id="PF01485">
    <property type="entry name" value="IBR"/>
    <property type="match status" value="2"/>
</dbReference>
<dbReference type="eggNOG" id="KOG1814">
    <property type="taxonomic scope" value="Eukaryota"/>
</dbReference>
<reference evidence="15 16" key="1">
    <citation type="journal article" date="2011" name="Proc. Natl. Acad. Sci. U.S.A.">
        <title>Comparative genomics of xylose-fermenting fungi for enhanced biofuel production.</title>
        <authorList>
            <person name="Wohlbach D.J."/>
            <person name="Kuo A."/>
            <person name="Sato T.K."/>
            <person name="Potts K.M."/>
            <person name="Salamov A.A."/>
            <person name="LaButti K.M."/>
            <person name="Sun H."/>
            <person name="Clum A."/>
            <person name="Pangilinan J.L."/>
            <person name="Lindquist E.A."/>
            <person name="Lucas S."/>
            <person name="Lapidus A."/>
            <person name="Jin M."/>
            <person name="Gunawan C."/>
            <person name="Balan V."/>
            <person name="Dale B.E."/>
            <person name="Jeffries T.W."/>
            <person name="Zinkel R."/>
            <person name="Barry K.W."/>
            <person name="Grigoriev I.V."/>
            <person name="Gasch A.P."/>
        </authorList>
    </citation>
    <scope>NUCLEOTIDE SEQUENCE [LARGE SCALE GENOMIC DNA]</scope>
    <source>
        <strain evidence="16">NRRL Y-27907 / 11-Y1</strain>
    </source>
</reference>
<name>G3AQP1_SPAPN</name>
<comment type="similarity">
    <text evidence="10">Belongs to the RBR family. RNF14 subfamily.</text>
</comment>
<evidence type="ECO:0000256" key="11">
    <source>
        <dbReference type="PROSITE-ProRule" id="PRU00175"/>
    </source>
</evidence>
<keyword evidence="6" id="KW-0677">Repeat</keyword>
<dbReference type="InterPro" id="IPR016135">
    <property type="entry name" value="UBQ-conjugating_enzyme/RWD"/>
</dbReference>
<dbReference type="GO" id="GO:0061630">
    <property type="term" value="F:ubiquitin protein ligase activity"/>
    <property type="evidence" value="ECO:0007669"/>
    <property type="project" value="UniProtKB-EC"/>
</dbReference>
<dbReference type="HOGENOM" id="CLU_021364_2_2_1"/>
<dbReference type="Gene3D" id="3.10.110.10">
    <property type="entry name" value="Ubiquitin Conjugating Enzyme"/>
    <property type="match status" value="1"/>
</dbReference>
<dbReference type="GeneID" id="18870349"/>
<dbReference type="AlphaFoldDB" id="G3AQP1"/>
<evidence type="ECO:0000256" key="3">
    <source>
        <dbReference type="ARBA" id="ARBA00012251"/>
    </source>
</evidence>
<sequence>MDEPTFSDDIRIQELESCQTIYPNLRISKLSGSIDIPIKLDTESEIRLIQNSTVLASKQVVNLPAITLDFTLPEGYPYDHPPQIKLSSQIIHPDKLNKLETELSSVWFDYKDQVIFMLIDKLLDTTQNNIDEILPSPIEIIDHYQLYYDIIDYDQSTKQAEFNNSTFACEICQNNYSGLQCSKFDCGHVFCNDCLYEYFSSVITTGEIDKVHCPDFECTKLHIKTRDSFAKLETWMENDSKVKEMVTTMLTPTVPLALLTHIFKPKTDQANELVKRYMTLYKKSQFEFIGKLLPNRLVSCPRIGCDEVIFREDLHERLVRCPKCQYSFCNDCRMSYHTRFKLCNKVNENENYSGIPVADLEAYPLYPSDSYERKTLNARYGRITILRAIEEYKMDKLFEAMLKEGNQARECPGCKTVIEKSEGCNRMKCSECSTFFCFNCGNQISRNYDHYSDTTSPCYRLLFFGMLGAEQDDDDDDEFID</sequence>
<dbReference type="CDD" id="cd23820">
    <property type="entry name" value="RWD_RNF14"/>
    <property type="match status" value="1"/>
</dbReference>
<dbReference type="OrthoDB" id="1431934at2759"/>
<comment type="pathway">
    <text evidence="2">Protein modification; protein ubiquitination.</text>
</comment>
<dbReference type="InterPro" id="IPR031127">
    <property type="entry name" value="E3_UB_ligase_RBR"/>
</dbReference>
<feature type="domain" description="RING-type" evidence="14">
    <location>
        <begin position="165"/>
        <end position="462"/>
    </location>
</feature>
<dbReference type="RefSeq" id="XP_007376366.1">
    <property type="nucleotide sequence ID" value="XM_007376304.1"/>
</dbReference>
<dbReference type="Proteomes" id="UP000000709">
    <property type="component" value="Unassembled WGS sequence"/>
</dbReference>
<organism evidence="16">
    <name type="scientific">Spathaspora passalidarum (strain NRRL Y-27907 / 11-Y1)</name>
    <dbReference type="NCBI Taxonomy" id="619300"/>
    <lineage>
        <taxon>Eukaryota</taxon>
        <taxon>Fungi</taxon>
        <taxon>Dikarya</taxon>
        <taxon>Ascomycota</taxon>
        <taxon>Saccharomycotina</taxon>
        <taxon>Pichiomycetes</taxon>
        <taxon>Debaryomycetaceae</taxon>
        <taxon>Spathaspora</taxon>
    </lineage>
</organism>
<dbReference type="EMBL" id="GL996503">
    <property type="protein sequence ID" value="EGW31588.1"/>
    <property type="molecule type" value="Genomic_DNA"/>
</dbReference>
<dbReference type="CDD" id="cd20341">
    <property type="entry name" value="BRcat_RBR_RNF14"/>
    <property type="match status" value="1"/>
</dbReference>
<dbReference type="KEGG" id="spaa:SPAPADRAFT_141135"/>
<dbReference type="OMA" id="PRSWCQG"/>
<dbReference type="InterPro" id="IPR017907">
    <property type="entry name" value="Znf_RING_CS"/>
</dbReference>
<dbReference type="SUPFAM" id="SSF54495">
    <property type="entry name" value="UBC-like"/>
    <property type="match status" value="1"/>
</dbReference>